<dbReference type="Proteomes" id="UP001595698">
    <property type="component" value="Unassembled WGS sequence"/>
</dbReference>
<organism evidence="1 2">
    <name type="scientific">Streptosporangium jomthongense</name>
    <dbReference type="NCBI Taxonomy" id="1193683"/>
    <lineage>
        <taxon>Bacteria</taxon>
        <taxon>Bacillati</taxon>
        <taxon>Actinomycetota</taxon>
        <taxon>Actinomycetes</taxon>
        <taxon>Streptosporangiales</taxon>
        <taxon>Streptosporangiaceae</taxon>
        <taxon>Streptosporangium</taxon>
    </lineage>
</organism>
<sequence length="74" mass="8249">MQHTPDRPVIPGWRLIISDAGRFWAFRNHVFSRVAVRAGAESAVDADTFEEIQAIVAEQEEKARVAALVEEVTS</sequence>
<dbReference type="EMBL" id="JBHSBC010000009">
    <property type="protein sequence ID" value="MFC3980456.1"/>
    <property type="molecule type" value="Genomic_DNA"/>
</dbReference>
<proteinExistence type="predicted"/>
<name>A0ABV8EXU9_9ACTN</name>
<evidence type="ECO:0000313" key="1">
    <source>
        <dbReference type="EMBL" id="MFC3980456.1"/>
    </source>
</evidence>
<gene>
    <name evidence="1" type="ORF">ACFOYY_10005</name>
</gene>
<keyword evidence="2" id="KW-1185">Reference proteome</keyword>
<reference evidence="2" key="1">
    <citation type="journal article" date="2019" name="Int. J. Syst. Evol. Microbiol.">
        <title>The Global Catalogue of Microorganisms (GCM) 10K type strain sequencing project: providing services to taxonomists for standard genome sequencing and annotation.</title>
        <authorList>
            <consortium name="The Broad Institute Genomics Platform"/>
            <consortium name="The Broad Institute Genome Sequencing Center for Infectious Disease"/>
            <person name="Wu L."/>
            <person name="Ma J."/>
        </authorList>
    </citation>
    <scope>NUCLEOTIDE SEQUENCE [LARGE SCALE GENOMIC DNA]</scope>
    <source>
        <strain evidence="2">TBRC 7912</strain>
    </source>
</reference>
<protein>
    <submittedName>
        <fullName evidence="1">Uncharacterized protein</fullName>
    </submittedName>
</protein>
<evidence type="ECO:0000313" key="2">
    <source>
        <dbReference type="Proteomes" id="UP001595698"/>
    </source>
</evidence>
<comment type="caution">
    <text evidence="1">The sequence shown here is derived from an EMBL/GenBank/DDBJ whole genome shotgun (WGS) entry which is preliminary data.</text>
</comment>
<dbReference type="RefSeq" id="WP_386189518.1">
    <property type="nucleotide sequence ID" value="NZ_JBHSBC010000009.1"/>
</dbReference>
<accession>A0ABV8EXU9</accession>